<dbReference type="RefSeq" id="WP_346750532.1">
    <property type="nucleotide sequence ID" value="NZ_JAUJEA010000001.1"/>
</dbReference>
<dbReference type="InterPro" id="IPR000572">
    <property type="entry name" value="OxRdtase_Mopterin-bd_dom"/>
</dbReference>
<dbReference type="Gene3D" id="3.90.420.10">
    <property type="entry name" value="Oxidoreductase, molybdopterin-binding domain"/>
    <property type="match status" value="1"/>
</dbReference>
<evidence type="ECO:0000313" key="3">
    <source>
        <dbReference type="Proteomes" id="UP001172082"/>
    </source>
</evidence>
<dbReference type="NCBIfam" id="NF003767">
    <property type="entry name" value="PRK05363.1"/>
    <property type="match status" value="1"/>
</dbReference>
<feature type="domain" description="Oxidoreductase molybdopterin-binding" evidence="1">
    <location>
        <begin position="127"/>
        <end position="284"/>
    </location>
</feature>
<evidence type="ECO:0000313" key="2">
    <source>
        <dbReference type="EMBL" id="MDN5200509.1"/>
    </source>
</evidence>
<sequence length="339" mass="39563">MANIIQKKPWEQAGIKPIDEAIYYNRRQIIKQLGLTTIGMMAAPFVLGACQNPAQQNATGDSAPQEKSNTFDFEGMSDLYPATRNEKYTLDRPLTKEYDATHYNNFYEFINPRDVSIYNVYKYVEPFTTSDWSFEVSGLVKNKGKFDLEDIIKKIGLEERTYRFRCVERWAMAVPWTGFPLAKLIKLFEPKNEATHIRMVTYSNTEEMIGVRTQHWYPWPYYEGLRMDEAMNELAFIATGIFGKPLPKQNGAPMRLVVPWKYGYKNIKSIVKFEFINKEPETFWHKIAPNEYPFISNVNPEVPHPRWSQAMEYLIPDGEKRPTLKYNGYGEFVAGLYEK</sequence>
<comment type="caution">
    <text evidence="2">The sequence shown here is derived from an EMBL/GenBank/DDBJ whole genome shotgun (WGS) entry which is preliminary data.</text>
</comment>
<accession>A0ABT8KIJ0</accession>
<reference evidence="2" key="1">
    <citation type="submission" date="2023-06" db="EMBL/GenBank/DDBJ databases">
        <title>Genomic of Parafulvivirga corallium.</title>
        <authorList>
            <person name="Wang G."/>
        </authorList>
    </citation>
    <scope>NUCLEOTIDE SEQUENCE</scope>
    <source>
        <strain evidence="2">BMA10</strain>
    </source>
</reference>
<keyword evidence="3" id="KW-1185">Reference proteome</keyword>
<keyword evidence="2" id="KW-0560">Oxidoreductase</keyword>
<dbReference type="EMBL" id="JAUJEA010000001">
    <property type="protein sequence ID" value="MDN5200509.1"/>
    <property type="molecule type" value="Genomic_DNA"/>
</dbReference>
<dbReference type="Proteomes" id="UP001172082">
    <property type="component" value="Unassembled WGS sequence"/>
</dbReference>
<organism evidence="2 3">
    <name type="scientific">Splendidivirga corallicola</name>
    <dbReference type="NCBI Taxonomy" id="3051826"/>
    <lineage>
        <taxon>Bacteria</taxon>
        <taxon>Pseudomonadati</taxon>
        <taxon>Bacteroidota</taxon>
        <taxon>Cytophagia</taxon>
        <taxon>Cytophagales</taxon>
        <taxon>Splendidivirgaceae</taxon>
        <taxon>Splendidivirga</taxon>
    </lineage>
</organism>
<dbReference type="InterPro" id="IPR036374">
    <property type="entry name" value="OxRdtase_Mopterin-bd_sf"/>
</dbReference>
<dbReference type="GO" id="GO:0016491">
    <property type="term" value="F:oxidoreductase activity"/>
    <property type="evidence" value="ECO:0007669"/>
    <property type="project" value="UniProtKB-KW"/>
</dbReference>
<name>A0ABT8KIJ0_9BACT</name>
<dbReference type="PANTHER" id="PTHR43032">
    <property type="entry name" value="PROTEIN-METHIONINE-SULFOXIDE REDUCTASE"/>
    <property type="match status" value="1"/>
</dbReference>
<protein>
    <submittedName>
        <fullName evidence="2">Protein-methionine-sulfoxide reductase catalytic subunit MsrP</fullName>
        <ecNumber evidence="2">1.8.5.-</ecNumber>
    </submittedName>
</protein>
<dbReference type="EC" id="1.8.5.-" evidence="2"/>
<proteinExistence type="predicted"/>
<dbReference type="SUPFAM" id="SSF56524">
    <property type="entry name" value="Oxidoreductase molybdopterin-binding domain"/>
    <property type="match status" value="1"/>
</dbReference>
<evidence type="ECO:0000259" key="1">
    <source>
        <dbReference type="Pfam" id="PF00174"/>
    </source>
</evidence>
<gene>
    <name evidence="2" type="primary">msrP</name>
    <name evidence="2" type="ORF">QQ008_04030</name>
</gene>
<dbReference type="Pfam" id="PF00174">
    <property type="entry name" value="Oxidored_molyb"/>
    <property type="match status" value="1"/>
</dbReference>
<dbReference type="PANTHER" id="PTHR43032:SF3">
    <property type="entry name" value="PROTEIN-METHIONINE-SULFOXIDE REDUCTASE CATALYTIC SUBUNIT MSRP"/>
    <property type="match status" value="1"/>
</dbReference>